<reference evidence="3" key="1">
    <citation type="submission" date="2016-10" db="EMBL/GenBank/DDBJ databases">
        <authorList>
            <person name="Varghese N."/>
            <person name="Submissions S."/>
        </authorList>
    </citation>
    <scope>NUCLEOTIDE SEQUENCE [LARGE SCALE GENOMIC DNA]</scope>
    <source>
        <strain evidence="3">DSM 45245</strain>
    </source>
</reference>
<sequence length="118" mass="12720">MALTARMVTIDCTDPVGLAKFWSEAAGYQIKWRHEDEFLILAPTDGGATNIGLQRVAGQRSGKNRVHIDWEADDRAAEVTRLVALGATLVAEHGTPGFAWSVLADPEGNEFCVSDAHG</sequence>
<dbReference type="EMBL" id="FNPH01000003">
    <property type="protein sequence ID" value="SDY70059.1"/>
    <property type="molecule type" value="Genomic_DNA"/>
</dbReference>
<dbReference type="InterPro" id="IPR041581">
    <property type="entry name" value="Glyoxalase_6"/>
</dbReference>
<protein>
    <recommendedName>
        <fullName evidence="1">VOC domain-containing protein</fullName>
    </recommendedName>
</protein>
<dbReference type="STRING" id="405436.SAMN05444365_103175"/>
<dbReference type="PANTHER" id="PTHR35908:SF1">
    <property type="entry name" value="CONSERVED PROTEIN"/>
    <property type="match status" value="1"/>
</dbReference>
<name>A0A1H3M1E2_9ACTN</name>
<dbReference type="RefSeq" id="WP_091554963.1">
    <property type="nucleotide sequence ID" value="NZ_FNPH01000003.1"/>
</dbReference>
<dbReference type="InterPro" id="IPR037523">
    <property type="entry name" value="VOC_core"/>
</dbReference>
<keyword evidence="3" id="KW-1185">Reference proteome</keyword>
<evidence type="ECO:0000259" key="1">
    <source>
        <dbReference type="PROSITE" id="PS51819"/>
    </source>
</evidence>
<dbReference type="PANTHER" id="PTHR35908">
    <property type="entry name" value="HYPOTHETICAL FUSION PROTEIN"/>
    <property type="match status" value="1"/>
</dbReference>
<dbReference type="Pfam" id="PF18029">
    <property type="entry name" value="Glyoxalase_6"/>
    <property type="match status" value="1"/>
</dbReference>
<proteinExistence type="predicted"/>
<dbReference type="Proteomes" id="UP000242415">
    <property type="component" value="Unassembled WGS sequence"/>
</dbReference>
<feature type="domain" description="VOC" evidence="1">
    <location>
        <begin position="4"/>
        <end position="116"/>
    </location>
</feature>
<dbReference type="InterPro" id="IPR029068">
    <property type="entry name" value="Glyas_Bleomycin-R_OHBP_Dase"/>
</dbReference>
<organism evidence="2 3">
    <name type="scientific">Micromonospora pattaloongensis</name>
    <dbReference type="NCBI Taxonomy" id="405436"/>
    <lineage>
        <taxon>Bacteria</taxon>
        <taxon>Bacillati</taxon>
        <taxon>Actinomycetota</taxon>
        <taxon>Actinomycetes</taxon>
        <taxon>Micromonosporales</taxon>
        <taxon>Micromonosporaceae</taxon>
        <taxon>Micromonospora</taxon>
    </lineage>
</organism>
<accession>A0A1H3M1E2</accession>
<dbReference type="PROSITE" id="PS51819">
    <property type="entry name" value="VOC"/>
    <property type="match status" value="1"/>
</dbReference>
<dbReference type="CDD" id="cd06587">
    <property type="entry name" value="VOC"/>
    <property type="match status" value="1"/>
</dbReference>
<gene>
    <name evidence="2" type="ORF">SAMN05444365_103175</name>
</gene>
<dbReference type="AlphaFoldDB" id="A0A1H3M1E2"/>
<dbReference type="Gene3D" id="3.10.180.10">
    <property type="entry name" value="2,3-Dihydroxybiphenyl 1,2-Dioxygenase, domain 1"/>
    <property type="match status" value="1"/>
</dbReference>
<dbReference type="SUPFAM" id="SSF54593">
    <property type="entry name" value="Glyoxalase/Bleomycin resistance protein/Dihydroxybiphenyl dioxygenase"/>
    <property type="match status" value="1"/>
</dbReference>
<evidence type="ECO:0000313" key="3">
    <source>
        <dbReference type="Proteomes" id="UP000242415"/>
    </source>
</evidence>
<evidence type="ECO:0000313" key="2">
    <source>
        <dbReference type="EMBL" id="SDY70059.1"/>
    </source>
</evidence>
<dbReference type="OrthoDB" id="15077at2"/>